<dbReference type="Pfam" id="PF03583">
    <property type="entry name" value="LIP"/>
    <property type="match status" value="1"/>
</dbReference>
<dbReference type="Proteomes" id="UP001597286">
    <property type="component" value="Unassembled WGS sequence"/>
</dbReference>
<dbReference type="PIRSF" id="PIRSF029171">
    <property type="entry name" value="Esterase_LipA"/>
    <property type="match status" value="1"/>
</dbReference>
<accession>A0ABW4PDM0</accession>
<feature type="signal peptide" evidence="1">
    <location>
        <begin position="1"/>
        <end position="25"/>
    </location>
</feature>
<dbReference type="InterPro" id="IPR029058">
    <property type="entry name" value="AB_hydrolase_fold"/>
</dbReference>
<sequence>MRWTAVLPVVLVSVAVAVAGLPAHADPVAGPPGSVVEAGPLNSVAMLPGAAEGYRVVYRTTDHHGAGRLSSGAVYVPPGPAPDRGWPVVSYAHGTIGLADGCEPSVTGGLGDEGAYMDRWLRRGYAVVATDYAGLGTPGELAYLDGVAAGHDVVDMVRAGRATVPELSPRWVVAGLSQGGHAALHTAHLATAYGPELDYRGAVALAPPTNLEQVFPFAGPGVSNFGVAGLTKFTLFTMVGLAGARPDLDVPSRLSPRGRELAALATQVCTTDVGRQIGKMQVGELFSRPIDDLRPALADYIGVPTVGYDRPVFIGQGAVDLVVPMPLTLLFTQQLVAADSRFDLRLYPSADHIGVLAASFDDSAAVVDRLVN</sequence>
<organism evidence="2 3">
    <name type="scientific">Rhodococcus gannanensis</name>
    <dbReference type="NCBI Taxonomy" id="1960308"/>
    <lineage>
        <taxon>Bacteria</taxon>
        <taxon>Bacillati</taxon>
        <taxon>Actinomycetota</taxon>
        <taxon>Actinomycetes</taxon>
        <taxon>Mycobacteriales</taxon>
        <taxon>Nocardiaceae</taxon>
        <taxon>Rhodococcus</taxon>
    </lineage>
</organism>
<dbReference type="PANTHER" id="PTHR34853:SF1">
    <property type="entry name" value="LIPASE 5"/>
    <property type="match status" value="1"/>
</dbReference>
<feature type="chain" id="PRO_5045143617" evidence="1">
    <location>
        <begin position="26"/>
        <end position="372"/>
    </location>
</feature>
<dbReference type="Gene3D" id="3.40.50.1820">
    <property type="entry name" value="alpha/beta hydrolase"/>
    <property type="match status" value="1"/>
</dbReference>
<evidence type="ECO:0000313" key="2">
    <source>
        <dbReference type="EMBL" id="MFD1815490.1"/>
    </source>
</evidence>
<reference evidence="3" key="1">
    <citation type="journal article" date="2019" name="Int. J. Syst. Evol. Microbiol.">
        <title>The Global Catalogue of Microorganisms (GCM) 10K type strain sequencing project: providing services to taxonomists for standard genome sequencing and annotation.</title>
        <authorList>
            <consortium name="The Broad Institute Genomics Platform"/>
            <consortium name="The Broad Institute Genome Sequencing Center for Infectious Disease"/>
            <person name="Wu L."/>
            <person name="Ma J."/>
        </authorList>
    </citation>
    <scope>NUCLEOTIDE SEQUENCE [LARGE SCALE GENOMIC DNA]</scope>
    <source>
        <strain evidence="3">DT72</strain>
    </source>
</reference>
<dbReference type="PANTHER" id="PTHR34853">
    <property type="match status" value="1"/>
</dbReference>
<gene>
    <name evidence="2" type="ORF">ACFSJG_25000</name>
</gene>
<proteinExistence type="predicted"/>
<dbReference type="InterPro" id="IPR005152">
    <property type="entry name" value="Lipase_secreted"/>
</dbReference>
<evidence type="ECO:0000313" key="3">
    <source>
        <dbReference type="Proteomes" id="UP001597286"/>
    </source>
</evidence>
<name>A0ABW4PDM0_9NOCA</name>
<protein>
    <submittedName>
        <fullName evidence="2">Lipase family protein</fullName>
    </submittedName>
</protein>
<comment type="caution">
    <text evidence="2">The sequence shown here is derived from an EMBL/GenBank/DDBJ whole genome shotgun (WGS) entry which is preliminary data.</text>
</comment>
<evidence type="ECO:0000256" key="1">
    <source>
        <dbReference type="SAM" id="SignalP"/>
    </source>
</evidence>
<keyword evidence="3" id="KW-1185">Reference proteome</keyword>
<dbReference type="SUPFAM" id="SSF53474">
    <property type="entry name" value="alpha/beta-Hydrolases"/>
    <property type="match status" value="1"/>
</dbReference>
<keyword evidence="1" id="KW-0732">Signal</keyword>
<dbReference type="EMBL" id="JBHUFB010000021">
    <property type="protein sequence ID" value="MFD1815490.1"/>
    <property type="molecule type" value="Genomic_DNA"/>
</dbReference>
<dbReference type="RefSeq" id="WP_378487952.1">
    <property type="nucleotide sequence ID" value="NZ_JBHUFB010000021.1"/>
</dbReference>